<proteinExistence type="predicted"/>
<dbReference type="GO" id="GO:0016887">
    <property type="term" value="F:ATP hydrolysis activity"/>
    <property type="evidence" value="ECO:0007669"/>
    <property type="project" value="InterPro"/>
</dbReference>
<dbReference type="Gene3D" id="3.40.50.300">
    <property type="entry name" value="P-loop containing nucleotide triphosphate hydrolases"/>
    <property type="match status" value="1"/>
</dbReference>
<dbReference type="FunFam" id="3.40.50.300:FF:000032">
    <property type="entry name" value="Export ABC transporter ATP-binding protein"/>
    <property type="match status" value="1"/>
</dbReference>
<dbReference type="InterPro" id="IPR003593">
    <property type="entry name" value="AAA+_ATPase"/>
</dbReference>
<organism evidence="5">
    <name type="scientific">Brevibacillus laterosporus</name>
    <name type="common">Bacillus laterosporus</name>
    <dbReference type="NCBI Taxonomy" id="1465"/>
    <lineage>
        <taxon>Bacteria</taxon>
        <taxon>Bacillati</taxon>
        <taxon>Bacillota</taxon>
        <taxon>Bacilli</taxon>
        <taxon>Bacillales</taxon>
        <taxon>Paenibacillaceae</taxon>
        <taxon>Brevibacillus</taxon>
    </lineage>
</organism>
<evidence type="ECO:0000256" key="1">
    <source>
        <dbReference type="ARBA" id="ARBA00022448"/>
    </source>
</evidence>
<evidence type="ECO:0000256" key="3">
    <source>
        <dbReference type="ARBA" id="ARBA00022840"/>
    </source>
</evidence>
<name>A0A0F7BZA2_BRELA</name>
<dbReference type="PROSITE" id="PS00211">
    <property type="entry name" value="ABC_TRANSPORTER_1"/>
    <property type="match status" value="1"/>
</dbReference>
<dbReference type="PANTHER" id="PTHR24220">
    <property type="entry name" value="IMPORT ATP-BINDING PROTEIN"/>
    <property type="match status" value="1"/>
</dbReference>
<dbReference type="InterPro" id="IPR017871">
    <property type="entry name" value="ABC_transporter-like_CS"/>
</dbReference>
<sequence>MLTVTDIRKTFMNGDSELPILKGVNFTVNKGEFVAIMGPSGSGKSTFMNMLGCLDRPSSGSYVLDGVEVTTLNENQQADLRNQKIGFVFQAFNLLPRISAIRNVELPMLYAGISASERKKRAEEALISVGLKERMEHKPPMMSGGQKQRVAIARALVNRPAILLADEPTGNLDSRSTAEVMAIFQELHAQGVTIILVTHELDTAQHAERIVVFKDGVIIKDEKVKERLFAVADENEVFAT</sequence>
<accession>A0A0F7BZA2</accession>
<gene>
    <name evidence="5" type="ORF">EX87_05505</name>
</gene>
<dbReference type="CDD" id="cd03255">
    <property type="entry name" value="ABC_MJ0796_LolCDE_FtsE"/>
    <property type="match status" value="1"/>
</dbReference>
<dbReference type="Pfam" id="PF00005">
    <property type="entry name" value="ABC_tran"/>
    <property type="match status" value="1"/>
</dbReference>
<dbReference type="GO" id="GO:0005524">
    <property type="term" value="F:ATP binding"/>
    <property type="evidence" value="ECO:0007669"/>
    <property type="project" value="UniProtKB-KW"/>
</dbReference>
<evidence type="ECO:0000313" key="5">
    <source>
        <dbReference type="EMBL" id="AKF93169.1"/>
    </source>
</evidence>
<dbReference type="GO" id="GO:0098796">
    <property type="term" value="C:membrane protein complex"/>
    <property type="evidence" value="ECO:0007669"/>
    <property type="project" value="UniProtKB-ARBA"/>
</dbReference>
<dbReference type="InterPro" id="IPR017911">
    <property type="entry name" value="MacB-like_ATP-bd"/>
</dbReference>
<dbReference type="InterPro" id="IPR015854">
    <property type="entry name" value="ABC_transpr_LolD-like"/>
</dbReference>
<evidence type="ECO:0000256" key="2">
    <source>
        <dbReference type="ARBA" id="ARBA00022741"/>
    </source>
</evidence>
<evidence type="ECO:0000259" key="4">
    <source>
        <dbReference type="PROSITE" id="PS50893"/>
    </source>
</evidence>
<dbReference type="InterPro" id="IPR027417">
    <property type="entry name" value="P-loop_NTPase"/>
</dbReference>
<keyword evidence="1" id="KW-0813">Transport</keyword>
<keyword evidence="2" id="KW-0547">Nucleotide-binding</keyword>
<feature type="domain" description="ABC transporter" evidence="4">
    <location>
        <begin position="2"/>
        <end position="240"/>
    </location>
</feature>
<protein>
    <submittedName>
        <fullName evidence="5">ABC transporter</fullName>
    </submittedName>
</protein>
<dbReference type="EMBL" id="CP011074">
    <property type="protein sequence ID" value="AKF93169.1"/>
    <property type="molecule type" value="Genomic_DNA"/>
</dbReference>
<reference evidence="5" key="1">
    <citation type="submission" date="2015-03" db="EMBL/GenBank/DDBJ databases">
        <title>MIGS Cultured Bacterial/Archaeal sample from Brevibacillus laterosporus.</title>
        <authorList>
            <person name="Zeng D."/>
            <person name="Zhu L."/>
            <person name="Dong G."/>
            <person name="Ye W."/>
            <person name="Ren D."/>
            <person name="Wu L."/>
            <person name="Xu J."/>
            <person name="Li G."/>
            <person name="Guo L."/>
        </authorList>
    </citation>
    <scope>NUCLEOTIDE SEQUENCE</scope>
    <source>
        <strain evidence="5">B9</strain>
    </source>
</reference>
<dbReference type="SUPFAM" id="SSF52540">
    <property type="entry name" value="P-loop containing nucleoside triphosphate hydrolases"/>
    <property type="match status" value="1"/>
</dbReference>
<dbReference type="RefSeq" id="WP_031411917.1">
    <property type="nucleotide sequence ID" value="NZ_CP011074.1"/>
</dbReference>
<dbReference type="GO" id="GO:0022857">
    <property type="term" value="F:transmembrane transporter activity"/>
    <property type="evidence" value="ECO:0007669"/>
    <property type="project" value="TreeGrafter"/>
</dbReference>
<keyword evidence="3" id="KW-0067">ATP-binding</keyword>
<dbReference type="GO" id="GO:0005886">
    <property type="term" value="C:plasma membrane"/>
    <property type="evidence" value="ECO:0007669"/>
    <property type="project" value="TreeGrafter"/>
</dbReference>
<dbReference type="InterPro" id="IPR003439">
    <property type="entry name" value="ABC_transporter-like_ATP-bd"/>
</dbReference>
<dbReference type="AlphaFoldDB" id="A0A0F7BZA2"/>
<dbReference type="SMART" id="SM00382">
    <property type="entry name" value="AAA"/>
    <property type="match status" value="1"/>
</dbReference>
<dbReference type="PANTHER" id="PTHR24220:SF86">
    <property type="entry name" value="ABC TRANSPORTER ABCH.1"/>
    <property type="match status" value="1"/>
</dbReference>
<dbReference type="PROSITE" id="PS50893">
    <property type="entry name" value="ABC_TRANSPORTER_2"/>
    <property type="match status" value="1"/>
</dbReference>